<feature type="transmembrane region" description="Helical" evidence="1">
    <location>
        <begin position="108"/>
        <end position="126"/>
    </location>
</feature>
<feature type="transmembrane region" description="Helical" evidence="1">
    <location>
        <begin position="191"/>
        <end position="214"/>
    </location>
</feature>
<feature type="transmembrane region" description="Helical" evidence="1">
    <location>
        <begin position="132"/>
        <end position="153"/>
    </location>
</feature>
<evidence type="ECO:0008006" key="4">
    <source>
        <dbReference type="Google" id="ProtNLM"/>
    </source>
</evidence>
<feature type="transmembrane region" description="Helical" evidence="1">
    <location>
        <begin position="221"/>
        <end position="245"/>
    </location>
</feature>
<keyword evidence="3" id="KW-1185">Reference proteome</keyword>
<reference evidence="3" key="1">
    <citation type="journal article" date="2019" name="Int. J. Syst. Evol. Microbiol.">
        <title>The Global Catalogue of Microorganisms (GCM) 10K type strain sequencing project: providing services to taxonomists for standard genome sequencing and annotation.</title>
        <authorList>
            <consortium name="The Broad Institute Genomics Platform"/>
            <consortium name="The Broad Institute Genome Sequencing Center for Infectious Disease"/>
            <person name="Wu L."/>
            <person name="Ma J."/>
        </authorList>
    </citation>
    <scope>NUCLEOTIDE SEQUENCE [LARGE SCALE GENOMIC DNA]</scope>
    <source>
        <strain evidence="3">JCM 15589</strain>
    </source>
</reference>
<dbReference type="Proteomes" id="UP001501138">
    <property type="component" value="Unassembled WGS sequence"/>
</dbReference>
<protein>
    <recommendedName>
        <fullName evidence="4">YhhN-like protein</fullName>
    </recommendedName>
</protein>
<name>A0ABP4VZ13_9MICO</name>
<feature type="transmembrane region" description="Helical" evidence="1">
    <location>
        <begin position="165"/>
        <end position="185"/>
    </location>
</feature>
<keyword evidence="1" id="KW-0812">Transmembrane</keyword>
<evidence type="ECO:0000313" key="3">
    <source>
        <dbReference type="Proteomes" id="UP001501138"/>
    </source>
</evidence>
<comment type="caution">
    <text evidence="2">The sequence shown here is derived from an EMBL/GenBank/DDBJ whole genome shotgun (WGS) entry which is preliminary data.</text>
</comment>
<evidence type="ECO:0000256" key="1">
    <source>
        <dbReference type="SAM" id="Phobius"/>
    </source>
</evidence>
<keyword evidence="1" id="KW-0472">Membrane</keyword>
<dbReference type="RefSeq" id="WP_344250548.1">
    <property type="nucleotide sequence ID" value="NZ_BAAAPM010000009.1"/>
</dbReference>
<keyword evidence="1" id="KW-1133">Transmembrane helix</keyword>
<feature type="transmembrane region" description="Helical" evidence="1">
    <location>
        <begin position="251"/>
        <end position="272"/>
    </location>
</feature>
<feature type="transmembrane region" description="Helical" evidence="1">
    <location>
        <begin position="75"/>
        <end position="96"/>
    </location>
</feature>
<organism evidence="2 3">
    <name type="scientific">Isoptericola hypogeus</name>
    <dbReference type="NCBI Taxonomy" id="300179"/>
    <lineage>
        <taxon>Bacteria</taxon>
        <taxon>Bacillati</taxon>
        <taxon>Actinomycetota</taxon>
        <taxon>Actinomycetes</taxon>
        <taxon>Micrococcales</taxon>
        <taxon>Promicromonosporaceae</taxon>
        <taxon>Isoptericola</taxon>
    </lineage>
</organism>
<evidence type="ECO:0000313" key="2">
    <source>
        <dbReference type="EMBL" id="GAA1739971.1"/>
    </source>
</evidence>
<sequence length="276" mass="27911">MSETAGGPGPRTDDVGPPRGAVDRFRWWRRAVLPTVGARVSAALLVVALVVNLGARGVPGPVVLAPAGNVVVVDTFVVVLVTQWFLMPLLALTLLAATSSPRSRLVRLTLLSVVLAALGDVLPGLVGPRWSSLVVVLASVGAQVTYVVAFWPYRRAALTGRRRALPVVYGAVYVAVVGTVTVVALGSGVLVGTGFVVAVAVHGVLLVTTAVLAAGVHRACAVGAGLVVVSGGLLALGAAGVPWVLALPVGWHGVLVVAASVVGQGLIALGVLRRDG</sequence>
<dbReference type="EMBL" id="BAAAPM010000009">
    <property type="protein sequence ID" value="GAA1739971.1"/>
    <property type="molecule type" value="Genomic_DNA"/>
</dbReference>
<gene>
    <name evidence="2" type="ORF">GCM10009809_39370</name>
</gene>
<proteinExistence type="predicted"/>
<accession>A0ABP4VZ13</accession>
<feature type="transmembrane region" description="Helical" evidence="1">
    <location>
        <begin position="36"/>
        <end position="55"/>
    </location>
</feature>